<dbReference type="GO" id="GO:0016740">
    <property type="term" value="F:transferase activity"/>
    <property type="evidence" value="ECO:0007669"/>
    <property type="project" value="UniProtKB-KW"/>
</dbReference>
<evidence type="ECO:0000313" key="2">
    <source>
        <dbReference type="Proteomes" id="UP000306552"/>
    </source>
</evidence>
<dbReference type="NCBIfam" id="TIGR04282">
    <property type="entry name" value="glyco_like_cofC"/>
    <property type="match status" value="1"/>
</dbReference>
<proteinExistence type="predicted"/>
<evidence type="ECO:0000313" key="1">
    <source>
        <dbReference type="EMBL" id="TKS55815.1"/>
    </source>
</evidence>
<dbReference type="Pfam" id="PF09837">
    <property type="entry name" value="DUF2064"/>
    <property type="match status" value="1"/>
</dbReference>
<accession>A0A4V6ALA6</accession>
<dbReference type="PANTHER" id="PTHR36529">
    <property type="entry name" value="SLL1095 PROTEIN"/>
    <property type="match status" value="1"/>
</dbReference>
<dbReference type="AlphaFoldDB" id="A0A4V6ALA6"/>
<protein>
    <submittedName>
        <fullName evidence="1">Glycosyltransferase</fullName>
    </submittedName>
</protein>
<organism evidence="1 2">
    <name type="scientific">Mesohalobacter halotolerans</name>
    <dbReference type="NCBI Taxonomy" id="1883405"/>
    <lineage>
        <taxon>Bacteria</taxon>
        <taxon>Pseudomonadati</taxon>
        <taxon>Bacteroidota</taxon>
        <taxon>Flavobacteriia</taxon>
        <taxon>Flavobacteriales</taxon>
        <taxon>Flavobacteriaceae</taxon>
        <taxon>Mesohalobacter</taxon>
    </lineage>
</organism>
<dbReference type="PANTHER" id="PTHR36529:SF1">
    <property type="entry name" value="GLYCOSYLTRANSFERASE"/>
    <property type="match status" value="1"/>
</dbReference>
<dbReference type="Proteomes" id="UP000306552">
    <property type="component" value="Unassembled WGS sequence"/>
</dbReference>
<dbReference type="OrthoDB" id="9798250at2"/>
<dbReference type="InterPro" id="IPR029044">
    <property type="entry name" value="Nucleotide-diphossugar_trans"/>
</dbReference>
<reference evidence="1 2" key="1">
    <citation type="submission" date="2019-04" db="EMBL/GenBank/DDBJ databases">
        <title>Psychroflexus halotolerans sp. nov., isolated from a marine solar saltern.</title>
        <authorList>
            <person name="Feng X."/>
        </authorList>
    </citation>
    <scope>NUCLEOTIDE SEQUENCE [LARGE SCALE GENOMIC DNA]</scope>
    <source>
        <strain evidence="1 2">WDS2C27</strain>
    </source>
</reference>
<keyword evidence="1" id="KW-0808">Transferase</keyword>
<sequence>MKNCLIIFTRKPEKGKVKTRLAQEIGDEKALEVYKFLLQHTAKVTSKVNATKQVYYTNEILKNDVWDDEIFDKKVQIEGGLGQKMRYAFEQTFQDGFKKVIIIGSDLYDIDHNLINEAFSKLDKNDVVIGPATDGGYYLMGLKQIYPKIFQHKPWGTNQVLKLTLQDLNSKSIALLAPKNDIDYVEDLDDFPVLKTLIKL</sequence>
<dbReference type="Gene3D" id="3.90.550.10">
    <property type="entry name" value="Spore Coat Polysaccharide Biosynthesis Protein SpsA, Chain A"/>
    <property type="match status" value="1"/>
</dbReference>
<dbReference type="SUPFAM" id="SSF53448">
    <property type="entry name" value="Nucleotide-diphospho-sugar transferases"/>
    <property type="match status" value="1"/>
</dbReference>
<dbReference type="InterPro" id="IPR018641">
    <property type="entry name" value="Trfase_1_rSAM/seldom-assoc"/>
</dbReference>
<comment type="caution">
    <text evidence="1">The sequence shown here is derived from an EMBL/GenBank/DDBJ whole genome shotgun (WGS) entry which is preliminary data.</text>
</comment>
<dbReference type="RefSeq" id="WP_138932643.1">
    <property type="nucleotide sequence ID" value="NZ_SWMU01000004.1"/>
</dbReference>
<keyword evidence="2" id="KW-1185">Reference proteome</keyword>
<gene>
    <name evidence="1" type="ORF">FCN74_10990</name>
</gene>
<name>A0A4V6ALA6_9FLAO</name>
<dbReference type="EMBL" id="SWMU01000004">
    <property type="protein sequence ID" value="TKS55815.1"/>
    <property type="molecule type" value="Genomic_DNA"/>
</dbReference>